<accession>A0A501WC72</accession>
<dbReference type="InterPro" id="IPR037523">
    <property type="entry name" value="VOC_core"/>
</dbReference>
<gene>
    <name evidence="2" type="ORF">FJM51_22550</name>
</gene>
<organism evidence="2 3">
    <name type="scientific">Amaricoccus solimangrovi</name>
    <dbReference type="NCBI Taxonomy" id="2589815"/>
    <lineage>
        <taxon>Bacteria</taxon>
        <taxon>Pseudomonadati</taxon>
        <taxon>Pseudomonadota</taxon>
        <taxon>Alphaproteobacteria</taxon>
        <taxon>Rhodobacterales</taxon>
        <taxon>Paracoccaceae</taxon>
        <taxon>Amaricoccus</taxon>
    </lineage>
</organism>
<protein>
    <submittedName>
        <fullName evidence="2">VOC family protein</fullName>
    </submittedName>
</protein>
<evidence type="ECO:0000313" key="3">
    <source>
        <dbReference type="Proteomes" id="UP000319255"/>
    </source>
</evidence>
<name>A0A501WC72_9RHOB</name>
<sequence length="293" mass="30741">MTEPPRRIDHLVHAVDDLDGAADLYRRLGFQVGARNRHPWGTENRLVQFGSSFIELITVGDGAEIAPHAPGSFSFGAFVRDYLRERQGLAMLVLDSADARADAARFAAAGIGDFDPFFFEREGRRPDGSATRVAFTLAFAADPGLPAAGFFVCQQHFPESFWNPAFQRHPNGATDIRAVTIAAGDPPAHAGFLAAFTGSPARRAVDGLNAPLRGGGHIDVERTGDAEGIVAFATGVPDLAAQAEILAGAGILFEASGDRVTVHAAEALGAGIAFRAGAGGTRRDMPPPAPCTA</sequence>
<reference evidence="2 3" key="1">
    <citation type="submission" date="2019-06" db="EMBL/GenBank/DDBJ databases">
        <title>A novel bacterium of genus Amaricoccus, isolated from marine sediment.</title>
        <authorList>
            <person name="Huang H."/>
            <person name="Mo K."/>
            <person name="Hu Y."/>
        </authorList>
    </citation>
    <scope>NUCLEOTIDE SEQUENCE [LARGE SCALE GENOMIC DNA]</scope>
    <source>
        <strain evidence="2 3">HB172011</strain>
    </source>
</reference>
<dbReference type="PANTHER" id="PTHR40265:SF1">
    <property type="entry name" value="GLYOXALASE-LIKE DOMAIN-CONTAINING PROTEIN"/>
    <property type="match status" value="1"/>
</dbReference>
<evidence type="ECO:0000259" key="1">
    <source>
        <dbReference type="PROSITE" id="PS51819"/>
    </source>
</evidence>
<proteinExistence type="predicted"/>
<dbReference type="PANTHER" id="PTHR40265">
    <property type="entry name" value="BLL2707 PROTEIN"/>
    <property type="match status" value="1"/>
</dbReference>
<dbReference type="Proteomes" id="UP000319255">
    <property type="component" value="Unassembled WGS sequence"/>
</dbReference>
<dbReference type="InterPro" id="IPR029068">
    <property type="entry name" value="Glyas_Bleomycin-R_OHBP_Dase"/>
</dbReference>
<dbReference type="AlphaFoldDB" id="A0A501WC72"/>
<dbReference type="EMBL" id="VFRP01000055">
    <property type="protein sequence ID" value="TPE45674.1"/>
    <property type="molecule type" value="Genomic_DNA"/>
</dbReference>
<dbReference type="Gene3D" id="3.10.180.10">
    <property type="entry name" value="2,3-Dihydroxybiphenyl 1,2-Dioxygenase, domain 1"/>
    <property type="match status" value="1"/>
</dbReference>
<comment type="caution">
    <text evidence="2">The sequence shown here is derived from an EMBL/GenBank/DDBJ whole genome shotgun (WGS) entry which is preliminary data.</text>
</comment>
<dbReference type="SUPFAM" id="SSF54593">
    <property type="entry name" value="Glyoxalase/Bleomycin resistance protein/Dihydroxybiphenyl dioxygenase"/>
    <property type="match status" value="1"/>
</dbReference>
<keyword evidence="3" id="KW-1185">Reference proteome</keyword>
<dbReference type="PROSITE" id="PS51819">
    <property type="entry name" value="VOC"/>
    <property type="match status" value="1"/>
</dbReference>
<evidence type="ECO:0000313" key="2">
    <source>
        <dbReference type="EMBL" id="TPE45674.1"/>
    </source>
</evidence>
<dbReference type="InterPro" id="IPR025870">
    <property type="entry name" value="Glyoxalase-like_dom"/>
</dbReference>
<dbReference type="RefSeq" id="WP_140456357.1">
    <property type="nucleotide sequence ID" value="NZ_VFRP01000055.1"/>
</dbReference>
<dbReference type="Pfam" id="PF13468">
    <property type="entry name" value="Glyoxalase_3"/>
    <property type="match status" value="1"/>
</dbReference>
<feature type="domain" description="VOC" evidence="1">
    <location>
        <begin position="7"/>
        <end position="153"/>
    </location>
</feature>
<dbReference type="OrthoDB" id="9812467at2"/>